<dbReference type="InterPro" id="IPR016040">
    <property type="entry name" value="NAD(P)-bd_dom"/>
</dbReference>
<evidence type="ECO:0000313" key="3">
    <source>
        <dbReference type="Proteomes" id="UP000321798"/>
    </source>
</evidence>
<sequence length="284" mass="29006">MSLVVTGATGHLGRLVVDHLLAAGVPAADVVATGRRVERLDDLAARGVQVAVADLDAPATLEAAFAGAEVLLLVSGSEVGRRVPQHVAAIEAAKAAGVQRVVYTSAPHADTTSLAVAPEHKATEEALRASGLAWTLARNNWYTENYDGTLAQAAATGVVLTSTHGGRVASADRSDYAAGLAALLTGTGHEGRVYELSGDVAWTFDEFAAAASQVLGREVVHRDVTSEEHLAALLAAGLDEGTAGFLVALDAGIAEGGLADATADLRDLIGRPTTPLVEGLRALL</sequence>
<dbReference type="Gene3D" id="3.40.50.720">
    <property type="entry name" value="NAD(P)-binding Rossmann-like Domain"/>
    <property type="match status" value="1"/>
</dbReference>
<protein>
    <submittedName>
        <fullName evidence="2">NAD(P)-dependent oxidoreductase</fullName>
    </submittedName>
</protein>
<dbReference type="AlphaFoldDB" id="A0A512PCK1"/>
<evidence type="ECO:0000259" key="1">
    <source>
        <dbReference type="Pfam" id="PF13460"/>
    </source>
</evidence>
<dbReference type="InterPro" id="IPR036291">
    <property type="entry name" value="NAD(P)-bd_dom_sf"/>
</dbReference>
<gene>
    <name evidence="2" type="ORF">CSO01_16550</name>
</gene>
<dbReference type="CDD" id="cd05269">
    <property type="entry name" value="TMR_SDR_a"/>
    <property type="match status" value="1"/>
</dbReference>
<dbReference type="EMBL" id="BKAL01000005">
    <property type="protein sequence ID" value="GEP68940.1"/>
    <property type="molecule type" value="Genomic_DNA"/>
</dbReference>
<feature type="domain" description="NAD(P)-binding" evidence="1">
    <location>
        <begin position="7"/>
        <end position="182"/>
    </location>
</feature>
<keyword evidence="3" id="KW-1185">Reference proteome</keyword>
<dbReference type="Gene3D" id="3.90.25.10">
    <property type="entry name" value="UDP-galactose 4-epimerase, domain 1"/>
    <property type="match status" value="1"/>
</dbReference>
<dbReference type="SUPFAM" id="SSF51735">
    <property type="entry name" value="NAD(P)-binding Rossmann-fold domains"/>
    <property type="match status" value="1"/>
</dbReference>
<proteinExistence type="predicted"/>
<dbReference type="RefSeq" id="WP_146952718.1">
    <property type="nucleotide sequence ID" value="NZ_BAABBJ010000003.1"/>
</dbReference>
<dbReference type="PANTHER" id="PTHR47129">
    <property type="entry name" value="QUINONE OXIDOREDUCTASE 2"/>
    <property type="match status" value="1"/>
</dbReference>
<comment type="caution">
    <text evidence="2">The sequence shown here is derived from an EMBL/GenBank/DDBJ whole genome shotgun (WGS) entry which is preliminary data.</text>
</comment>
<organism evidence="2 3">
    <name type="scientific">Cellulomonas soli</name>
    <dbReference type="NCBI Taxonomy" id="931535"/>
    <lineage>
        <taxon>Bacteria</taxon>
        <taxon>Bacillati</taxon>
        <taxon>Actinomycetota</taxon>
        <taxon>Actinomycetes</taxon>
        <taxon>Micrococcales</taxon>
        <taxon>Cellulomonadaceae</taxon>
        <taxon>Cellulomonas</taxon>
    </lineage>
</organism>
<reference evidence="2 3" key="1">
    <citation type="submission" date="2019-07" db="EMBL/GenBank/DDBJ databases">
        <title>Whole genome shotgun sequence of Cellulomonas soli NBRC 109434.</title>
        <authorList>
            <person name="Hosoyama A."/>
            <person name="Uohara A."/>
            <person name="Ohji S."/>
            <person name="Ichikawa N."/>
        </authorList>
    </citation>
    <scope>NUCLEOTIDE SEQUENCE [LARGE SCALE GENOMIC DNA]</scope>
    <source>
        <strain evidence="2 3">NBRC 109434</strain>
    </source>
</reference>
<dbReference type="InterPro" id="IPR052718">
    <property type="entry name" value="NmrA-type_oxidoreductase"/>
</dbReference>
<dbReference type="Proteomes" id="UP000321798">
    <property type="component" value="Unassembled WGS sequence"/>
</dbReference>
<dbReference type="Pfam" id="PF13460">
    <property type="entry name" value="NAD_binding_10"/>
    <property type="match status" value="1"/>
</dbReference>
<evidence type="ECO:0000313" key="2">
    <source>
        <dbReference type="EMBL" id="GEP68940.1"/>
    </source>
</evidence>
<dbReference type="OrthoDB" id="5510591at2"/>
<accession>A0A512PCK1</accession>
<dbReference type="PANTHER" id="PTHR47129:SF1">
    <property type="entry name" value="NMRA-LIKE DOMAIN-CONTAINING PROTEIN"/>
    <property type="match status" value="1"/>
</dbReference>
<name>A0A512PCK1_9CELL</name>